<dbReference type="EMBL" id="JAVRIC010000006">
    <property type="protein sequence ID" value="MDT0496846.1"/>
    <property type="molecule type" value="Genomic_DNA"/>
</dbReference>
<keyword evidence="3" id="KW-1185">Reference proteome</keyword>
<feature type="region of interest" description="Disordered" evidence="1">
    <location>
        <begin position="120"/>
        <end position="150"/>
    </location>
</feature>
<gene>
    <name evidence="2" type="ORF">RM530_05645</name>
</gene>
<evidence type="ECO:0000256" key="1">
    <source>
        <dbReference type="SAM" id="MobiDB-lite"/>
    </source>
</evidence>
<name>A0ABU2WHV0_9GAMM</name>
<evidence type="ECO:0000313" key="3">
    <source>
        <dbReference type="Proteomes" id="UP001254608"/>
    </source>
</evidence>
<comment type="caution">
    <text evidence="2">The sequence shown here is derived from an EMBL/GenBank/DDBJ whole genome shotgun (WGS) entry which is preliminary data.</text>
</comment>
<feature type="compositionally biased region" description="Basic and acidic residues" evidence="1">
    <location>
        <begin position="128"/>
        <end position="143"/>
    </location>
</feature>
<protein>
    <submittedName>
        <fullName evidence="2">Uncharacterized protein</fullName>
    </submittedName>
</protein>
<accession>A0ABU2WHV0</accession>
<proteinExistence type="predicted"/>
<evidence type="ECO:0000313" key="2">
    <source>
        <dbReference type="EMBL" id="MDT0496846.1"/>
    </source>
</evidence>
<dbReference type="Proteomes" id="UP001254608">
    <property type="component" value="Unassembled WGS sequence"/>
</dbReference>
<dbReference type="RefSeq" id="WP_311364240.1">
    <property type="nucleotide sequence ID" value="NZ_JAVRIC010000006.1"/>
</dbReference>
<organism evidence="2 3">
    <name type="scientific">Banduia mediterranea</name>
    <dbReference type="NCBI Taxonomy" id="3075609"/>
    <lineage>
        <taxon>Bacteria</taxon>
        <taxon>Pseudomonadati</taxon>
        <taxon>Pseudomonadota</taxon>
        <taxon>Gammaproteobacteria</taxon>
        <taxon>Nevskiales</taxon>
        <taxon>Algiphilaceae</taxon>
        <taxon>Banduia</taxon>
    </lineage>
</organism>
<reference evidence="2 3" key="1">
    <citation type="submission" date="2023-09" db="EMBL/GenBank/DDBJ databases">
        <authorList>
            <person name="Rey-Velasco X."/>
        </authorList>
    </citation>
    <scope>NUCLEOTIDE SEQUENCE [LARGE SCALE GENOMIC DNA]</scope>
    <source>
        <strain evidence="2 3">W345</strain>
    </source>
</reference>
<sequence>MTRPTLRFSSAFGKFKKVFGKPSPQSEATASQLDKTERTIIIQAIDAAGLKPDLILALLAPEAGVRAATVAHRIEHARAVADLCVAAQLGDAAPRYVIHETHIEQVRHELEEAVADHGPELSTTLPQSRDEMGVRQRRARLDPKNVYAKR</sequence>